<dbReference type="CDD" id="cd23415">
    <property type="entry name" value="beta-trefoil_Ricin_AH"/>
    <property type="match status" value="1"/>
</dbReference>
<organism evidence="2 3">
    <name type="scientific">Actinomadura parmotrematis</name>
    <dbReference type="NCBI Taxonomy" id="2864039"/>
    <lineage>
        <taxon>Bacteria</taxon>
        <taxon>Bacillati</taxon>
        <taxon>Actinomycetota</taxon>
        <taxon>Actinomycetes</taxon>
        <taxon>Streptosporangiales</taxon>
        <taxon>Thermomonosporaceae</taxon>
        <taxon>Actinomadura</taxon>
    </lineage>
</organism>
<dbReference type="PROSITE" id="PS50231">
    <property type="entry name" value="RICIN_B_LECTIN"/>
    <property type="match status" value="1"/>
</dbReference>
<reference evidence="2 3" key="1">
    <citation type="submission" date="2021-07" db="EMBL/GenBank/DDBJ databases">
        <title>Actinomadura sp. PM05-2 isolated from lichen.</title>
        <authorList>
            <person name="Somphong A."/>
            <person name="Phongsopitanun W."/>
            <person name="Tanasupawat S."/>
            <person name="Peongsungnone V."/>
        </authorList>
    </citation>
    <scope>NUCLEOTIDE SEQUENCE [LARGE SCALE GENOMIC DNA]</scope>
    <source>
        <strain evidence="2 3">PM05-2</strain>
    </source>
</reference>
<name>A0ABS7FWH0_9ACTN</name>
<dbReference type="Pfam" id="PF00652">
    <property type="entry name" value="Ricin_B_lectin"/>
    <property type="match status" value="1"/>
</dbReference>
<gene>
    <name evidence="2" type="ORF">K1Y72_20460</name>
</gene>
<evidence type="ECO:0000313" key="3">
    <source>
        <dbReference type="Proteomes" id="UP000774570"/>
    </source>
</evidence>
<dbReference type="SUPFAM" id="SSF50370">
    <property type="entry name" value="Ricin B-like lectins"/>
    <property type="match status" value="1"/>
</dbReference>
<sequence>MEWRRALLALLVGVLAVAVGLGGRPAFADGGDGDPGQKVRLSGANPFAAQGGERALGFLVNSASGKCLDHSDNGKGLYAYVFACNLYANNQLWKWECVNSACDVYRVRNLTSNKCLDQSDWGRGLYAYVYDCNGATNQNWYLYSYPAIGSISIVNQASDKCLDHSDAGKGLYAYVFACNHSAQQLWKEEPLMS</sequence>
<evidence type="ECO:0000259" key="1">
    <source>
        <dbReference type="SMART" id="SM00458"/>
    </source>
</evidence>
<dbReference type="Proteomes" id="UP000774570">
    <property type="component" value="Unassembled WGS sequence"/>
</dbReference>
<protein>
    <submittedName>
        <fullName evidence="2">Ricin-type beta-trefoil lectin domain protein</fullName>
    </submittedName>
</protein>
<keyword evidence="3" id="KW-1185">Reference proteome</keyword>
<dbReference type="InterPro" id="IPR000772">
    <property type="entry name" value="Ricin_B_lectin"/>
</dbReference>
<dbReference type="RefSeq" id="WP_220168006.1">
    <property type="nucleotide sequence ID" value="NZ_JAIBOA010000013.1"/>
</dbReference>
<dbReference type="InterPro" id="IPR035992">
    <property type="entry name" value="Ricin_B-like_lectins"/>
</dbReference>
<comment type="caution">
    <text evidence="2">The sequence shown here is derived from an EMBL/GenBank/DDBJ whole genome shotgun (WGS) entry which is preliminary data.</text>
</comment>
<feature type="domain" description="Ricin B lectin" evidence="1">
    <location>
        <begin position="54"/>
        <end position="189"/>
    </location>
</feature>
<dbReference type="SMART" id="SM00458">
    <property type="entry name" value="RICIN"/>
    <property type="match status" value="1"/>
</dbReference>
<evidence type="ECO:0000313" key="2">
    <source>
        <dbReference type="EMBL" id="MBW8484768.1"/>
    </source>
</evidence>
<dbReference type="Gene3D" id="2.80.10.50">
    <property type="match status" value="2"/>
</dbReference>
<proteinExistence type="predicted"/>
<dbReference type="EMBL" id="JAIBOA010000013">
    <property type="protein sequence ID" value="MBW8484768.1"/>
    <property type="molecule type" value="Genomic_DNA"/>
</dbReference>
<accession>A0ABS7FWH0</accession>